<organism evidence="1 2">
    <name type="scientific">Panagrellus redivivus</name>
    <name type="common">Microworm</name>
    <dbReference type="NCBI Taxonomy" id="6233"/>
    <lineage>
        <taxon>Eukaryota</taxon>
        <taxon>Metazoa</taxon>
        <taxon>Ecdysozoa</taxon>
        <taxon>Nematoda</taxon>
        <taxon>Chromadorea</taxon>
        <taxon>Rhabditida</taxon>
        <taxon>Tylenchina</taxon>
        <taxon>Panagrolaimomorpha</taxon>
        <taxon>Panagrolaimoidea</taxon>
        <taxon>Panagrolaimidae</taxon>
        <taxon>Panagrellus</taxon>
    </lineage>
</organism>
<name>A0A7E5A264_PANRE</name>
<sequence>MSRSCEVANFQAATPDKSHPPFSPSMSPPNLSYRFPFRCVVVLPITNSSPATDSKPVALLRAHCVTVFTQIESAASYNFPKNTSPKVDFFDRTIVQSIPSLRNSFLPVVITSLMIKTNPSIPVIDKLDHDILDLQTLRARPVFCPPSGLETDDAFLCL</sequence>
<keyword evidence="1" id="KW-1185">Reference proteome</keyword>
<evidence type="ECO:0000313" key="1">
    <source>
        <dbReference type="Proteomes" id="UP000492821"/>
    </source>
</evidence>
<dbReference type="WBParaSite" id="Pan_g9367.t1">
    <property type="protein sequence ID" value="Pan_g9367.t1"/>
    <property type="gene ID" value="Pan_g9367"/>
</dbReference>
<reference evidence="1" key="1">
    <citation type="journal article" date="2013" name="Genetics">
        <title>The draft genome and transcriptome of Panagrellus redivivus are shaped by the harsh demands of a free-living lifestyle.</title>
        <authorList>
            <person name="Srinivasan J."/>
            <person name="Dillman A.R."/>
            <person name="Macchietto M.G."/>
            <person name="Heikkinen L."/>
            <person name="Lakso M."/>
            <person name="Fracchia K.M."/>
            <person name="Antoshechkin I."/>
            <person name="Mortazavi A."/>
            <person name="Wong G."/>
            <person name="Sternberg P.W."/>
        </authorList>
    </citation>
    <scope>NUCLEOTIDE SEQUENCE [LARGE SCALE GENOMIC DNA]</scope>
    <source>
        <strain evidence="1">MT8872</strain>
    </source>
</reference>
<dbReference type="Proteomes" id="UP000492821">
    <property type="component" value="Unassembled WGS sequence"/>
</dbReference>
<reference evidence="2" key="2">
    <citation type="submission" date="2020-10" db="UniProtKB">
        <authorList>
            <consortium name="WormBaseParasite"/>
        </authorList>
    </citation>
    <scope>IDENTIFICATION</scope>
</reference>
<accession>A0A7E5A264</accession>
<protein>
    <submittedName>
        <fullName evidence="2">Uncharacterized protein</fullName>
    </submittedName>
</protein>
<proteinExistence type="predicted"/>
<evidence type="ECO:0000313" key="2">
    <source>
        <dbReference type="WBParaSite" id="Pan_g9367.t1"/>
    </source>
</evidence>
<dbReference type="AlphaFoldDB" id="A0A7E5A264"/>